<comment type="caution">
    <text evidence="5">The sequence shown here is derived from an EMBL/GenBank/DDBJ whole genome shotgun (WGS) entry which is preliminary data.</text>
</comment>
<name>A0A1V9YSX9_9STRA</name>
<gene>
    <name evidence="5" type="ORF">THRCLA_10059</name>
</gene>
<dbReference type="Proteomes" id="UP000243217">
    <property type="component" value="Unassembled WGS sequence"/>
</dbReference>
<feature type="compositionally biased region" description="Polar residues" evidence="3">
    <location>
        <begin position="308"/>
        <end position="324"/>
    </location>
</feature>
<proteinExistence type="predicted"/>
<dbReference type="SUPFAM" id="SSF49562">
    <property type="entry name" value="C2 domain (Calcium/lipid-binding domain, CaLB)"/>
    <property type="match status" value="1"/>
</dbReference>
<organism evidence="5 6">
    <name type="scientific">Thraustotheca clavata</name>
    <dbReference type="NCBI Taxonomy" id="74557"/>
    <lineage>
        <taxon>Eukaryota</taxon>
        <taxon>Sar</taxon>
        <taxon>Stramenopiles</taxon>
        <taxon>Oomycota</taxon>
        <taxon>Saprolegniomycetes</taxon>
        <taxon>Saprolegniales</taxon>
        <taxon>Achlyaceae</taxon>
        <taxon>Thraustotheca</taxon>
    </lineage>
</organism>
<dbReference type="PANTHER" id="PTHR45911:SF7">
    <property type="entry name" value="C2 DOMAIN-CONTAINING PROTEIN"/>
    <property type="match status" value="1"/>
</dbReference>
<evidence type="ECO:0000313" key="6">
    <source>
        <dbReference type="Proteomes" id="UP000243217"/>
    </source>
</evidence>
<dbReference type="CDD" id="cd00030">
    <property type="entry name" value="C2"/>
    <property type="match status" value="1"/>
</dbReference>
<dbReference type="OrthoDB" id="270970at2759"/>
<evidence type="ECO:0000313" key="5">
    <source>
        <dbReference type="EMBL" id="OQR88862.1"/>
    </source>
</evidence>
<keyword evidence="2" id="KW-0106">Calcium</keyword>
<feature type="domain" description="C2" evidence="4">
    <location>
        <begin position="27"/>
        <end position="153"/>
    </location>
</feature>
<dbReference type="Gene3D" id="2.60.40.150">
    <property type="entry name" value="C2 domain"/>
    <property type="match status" value="1"/>
</dbReference>
<dbReference type="InterPro" id="IPR035892">
    <property type="entry name" value="C2_domain_sf"/>
</dbReference>
<dbReference type="PROSITE" id="PS50004">
    <property type="entry name" value="C2"/>
    <property type="match status" value="1"/>
</dbReference>
<accession>A0A1V9YSX9</accession>
<dbReference type="PANTHER" id="PTHR45911">
    <property type="entry name" value="C2 DOMAIN-CONTAINING PROTEIN"/>
    <property type="match status" value="1"/>
</dbReference>
<dbReference type="STRING" id="74557.A0A1V9YSX9"/>
<dbReference type="AlphaFoldDB" id="A0A1V9YSX9"/>
<keyword evidence="1" id="KW-0479">Metal-binding</keyword>
<evidence type="ECO:0000259" key="4">
    <source>
        <dbReference type="PROSITE" id="PS50004"/>
    </source>
</evidence>
<dbReference type="Pfam" id="PF00168">
    <property type="entry name" value="C2"/>
    <property type="match status" value="1"/>
</dbReference>
<keyword evidence="6" id="KW-1185">Reference proteome</keyword>
<sequence>MGIVGSTCEYCIGSKEELIYERKSNGKQQSMVIDCKVVIDMKKPARLIRIRLEKALDLPASDSALDGNLSDPYVSIQFGKQRRRSPVIDNNLNPTWKHEEFEFVVTDEDLAEFKMLTFRVMDFDALNCDDLLGTLEFDMTQWTGATRMQDARMQGYILTVPSCFADQQVKSTLHLSICFLTEWEAAASLTQEVFEFERWLSTNNAWSKHYLLPSFGDRTAWYCPDTKQGGEGFKDAMPPCPEGYKAAGQWAYELSHGDANGWVYATTCKGPWRKEMAKTHFVRRRLWVNHYNRIAQMEPEAERKSEAATVSDSSATQSSVDTTF</sequence>
<reference evidence="5 6" key="1">
    <citation type="journal article" date="2014" name="Genome Biol. Evol.">
        <title>The secreted proteins of Achlya hypogyna and Thraustotheca clavata identify the ancestral oomycete secretome and reveal gene acquisitions by horizontal gene transfer.</title>
        <authorList>
            <person name="Misner I."/>
            <person name="Blouin N."/>
            <person name="Leonard G."/>
            <person name="Richards T.A."/>
            <person name="Lane C.E."/>
        </authorList>
    </citation>
    <scope>NUCLEOTIDE SEQUENCE [LARGE SCALE GENOMIC DNA]</scope>
    <source>
        <strain evidence="5 6">ATCC 34112</strain>
    </source>
</reference>
<protein>
    <submittedName>
        <fullName evidence="5">C2 domain-containing protein</fullName>
    </submittedName>
</protein>
<evidence type="ECO:0000256" key="2">
    <source>
        <dbReference type="ARBA" id="ARBA00022837"/>
    </source>
</evidence>
<dbReference type="InterPro" id="IPR000008">
    <property type="entry name" value="C2_dom"/>
</dbReference>
<dbReference type="SMART" id="SM00239">
    <property type="entry name" value="C2"/>
    <property type="match status" value="1"/>
</dbReference>
<evidence type="ECO:0000256" key="1">
    <source>
        <dbReference type="ARBA" id="ARBA00022723"/>
    </source>
</evidence>
<evidence type="ECO:0000256" key="3">
    <source>
        <dbReference type="SAM" id="MobiDB-lite"/>
    </source>
</evidence>
<dbReference type="EMBL" id="JNBS01002973">
    <property type="protein sequence ID" value="OQR88862.1"/>
    <property type="molecule type" value="Genomic_DNA"/>
</dbReference>
<feature type="region of interest" description="Disordered" evidence="3">
    <location>
        <begin position="299"/>
        <end position="324"/>
    </location>
</feature>
<dbReference type="GO" id="GO:0046872">
    <property type="term" value="F:metal ion binding"/>
    <property type="evidence" value="ECO:0007669"/>
    <property type="project" value="UniProtKB-KW"/>
</dbReference>